<gene>
    <name evidence="2" type="ORF">M422DRAFT_258228</name>
</gene>
<dbReference type="InterPro" id="IPR013898">
    <property type="entry name" value="Atg43"/>
</dbReference>
<organism evidence="2 3">
    <name type="scientific">Sphaerobolus stellatus (strain SS14)</name>
    <dbReference type="NCBI Taxonomy" id="990650"/>
    <lineage>
        <taxon>Eukaryota</taxon>
        <taxon>Fungi</taxon>
        <taxon>Dikarya</taxon>
        <taxon>Basidiomycota</taxon>
        <taxon>Agaricomycotina</taxon>
        <taxon>Agaricomycetes</taxon>
        <taxon>Phallomycetidae</taxon>
        <taxon>Geastrales</taxon>
        <taxon>Sphaerobolaceae</taxon>
        <taxon>Sphaerobolus</taxon>
    </lineage>
</organism>
<evidence type="ECO:0000313" key="2">
    <source>
        <dbReference type="EMBL" id="KIJ39074.1"/>
    </source>
</evidence>
<dbReference type="Proteomes" id="UP000054279">
    <property type="component" value="Unassembled WGS sequence"/>
</dbReference>
<sequence length="311" mass="35697">MTTLDPSHLPTRAGQDLRSRGQGVQYNTIGTHDGRHKVTLPIPDLRFEQSYLRSLKRYSSISHPRTNARDVFFEDMEARTIEALEGLIKTFLYTRDLAKAVSRISLSFGDFRCSASQPRRPRPLAHVETPAPGPTYLEQTFTDGLVAVSAGGTLPFDPATRSDWKAIHKRDYAAYQPSTISQGRHWDKWQRPVSQLLTMYTSLAEAKLIFTNHTYRRYDRFAYSTAHNRRPWFPPPDMTNENIINSLLQSNNLRMLYLIDPVPLGRYGPSLASWDHLQHFSIVLTRSYPERKDTAFIPPKSLISFTFHDKS</sequence>
<reference evidence="2 3" key="1">
    <citation type="submission" date="2014-06" db="EMBL/GenBank/DDBJ databases">
        <title>Evolutionary Origins and Diversification of the Mycorrhizal Mutualists.</title>
        <authorList>
            <consortium name="DOE Joint Genome Institute"/>
            <consortium name="Mycorrhizal Genomics Consortium"/>
            <person name="Kohler A."/>
            <person name="Kuo A."/>
            <person name="Nagy L.G."/>
            <person name="Floudas D."/>
            <person name="Copeland A."/>
            <person name="Barry K.W."/>
            <person name="Cichocki N."/>
            <person name="Veneault-Fourrey C."/>
            <person name="LaButti K."/>
            <person name="Lindquist E.A."/>
            <person name="Lipzen A."/>
            <person name="Lundell T."/>
            <person name="Morin E."/>
            <person name="Murat C."/>
            <person name="Riley R."/>
            <person name="Ohm R."/>
            <person name="Sun H."/>
            <person name="Tunlid A."/>
            <person name="Henrissat B."/>
            <person name="Grigoriev I.V."/>
            <person name="Hibbett D.S."/>
            <person name="Martin F."/>
        </authorList>
    </citation>
    <scope>NUCLEOTIDE SEQUENCE [LARGE SCALE GENOMIC DNA]</scope>
    <source>
        <strain evidence="2 3">SS14</strain>
    </source>
</reference>
<dbReference type="GO" id="GO:0000423">
    <property type="term" value="P:mitophagy"/>
    <property type="evidence" value="ECO:0007669"/>
    <property type="project" value="InterPro"/>
</dbReference>
<dbReference type="OrthoDB" id="3234033at2759"/>
<keyword evidence="3" id="KW-1185">Reference proteome</keyword>
<dbReference type="AlphaFoldDB" id="A0A0C9UW27"/>
<name>A0A0C9UW27_SPHS4</name>
<dbReference type="Pfam" id="PF08589">
    <property type="entry name" value="ATG43"/>
    <property type="match status" value="1"/>
</dbReference>
<dbReference type="GO" id="GO:0140580">
    <property type="term" value="F:mitochondrion autophagosome adaptor activity"/>
    <property type="evidence" value="ECO:0007669"/>
    <property type="project" value="InterPro"/>
</dbReference>
<evidence type="ECO:0000313" key="3">
    <source>
        <dbReference type="Proteomes" id="UP000054279"/>
    </source>
</evidence>
<protein>
    <submittedName>
        <fullName evidence="2">Uncharacterized protein</fullName>
    </submittedName>
</protein>
<accession>A0A0C9UW27</accession>
<dbReference type="EMBL" id="KN837155">
    <property type="protein sequence ID" value="KIJ39074.1"/>
    <property type="molecule type" value="Genomic_DNA"/>
</dbReference>
<proteinExistence type="predicted"/>
<evidence type="ECO:0000256" key="1">
    <source>
        <dbReference type="SAM" id="MobiDB-lite"/>
    </source>
</evidence>
<feature type="region of interest" description="Disordered" evidence="1">
    <location>
        <begin position="1"/>
        <end position="32"/>
    </location>
</feature>
<dbReference type="HOGENOM" id="CLU_894787_0_0_1"/>